<evidence type="ECO:0000313" key="2">
    <source>
        <dbReference type="EMBL" id="RYJ60245.1"/>
    </source>
</evidence>
<dbReference type="InterPro" id="IPR043991">
    <property type="entry name" value="Gp3-like"/>
</dbReference>
<proteinExistence type="predicted"/>
<feature type="region of interest" description="Disordered" evidence="1">
    <location>
        <begin position="270"/>
        <end position="316"/>
    </location>
</feature>
<dbReference type="Pfam" id="PF18897">
    <property type="entry name" value="Gp3-like"/>
    <property type="match status" value="1"/>
</dbReference>
<sequence>MLKGLAITPPVLGRISIGKVIEKNGKRLPEKDDQFTITSQVQGKDGWLLHPLNDELRQGKEDKLRSIPVRLLFNEPELNFRADYTLFDRQSGRPVCVGNGETCKRFTQDGMQSLPCPSPDACPLAKGGACKPYGRLNVVIGDEDPLGSFVFRTTGFNSIRTLAARLHYFQAISGNRLACLPLELRLRGKSTRQSHGTPIFYADLTVRGGMDMSEALVSASELDSRRQAAGFNQAALDEAARRGFGNGAFEDSEEDASAIVEEFYPEGEAPAAATISQLNPTKPSLAEKLDAQAARHTPPTDQDQGGRHAPAQAESQ</sequence>
<dbReference type="AlphaFoldDB" id="A0A482U5Y3"/>
<comment type="caution">
    <text evidence="2">The sequence shown here is derived from an EMBL/GenBank/DDBJ whole genome shotgun (WGS) entry which is preliminary data.</text>
</comment>
<keyword evidence="2" id="KW-0378">Hydrolase</keyword>
<reference evidence="2 3" key="1">
    <citation type="submission" date="2019-01" db="EMBL/GenBank/DDBJ databases">
        <title>High-quality draft genome of. Pseudomonas songnenensis str. L103, a full-fledged denitrifier isolated from 100 meters deep aquifer in a heavily nitrogen fertilized agricultural area.</title>
        <authorList>
            <person name="Liu M."/>
            <person name="Liu B."/>
        </authorList>
    </citation>
    <scope>NUCLEOTIDE SEQUENCE [LARGE SCALE GENOMIC DNA]</scope>
    <source>
        <strain evidence="2 3">L103</strain>
    </source>
</reference>
<evidence type="ECO:0000256" key="1">
    <source>
        <dbReference type="SAM" id="MobiDB-lite"/>
    </source>
</evidence>
<organism evidence="2 3">
    <name type="scientific">Pseudomonas songnenensis</name>
    <dbReference type="NCBI Taxonomy" id="1176259"/>
    <lineage>
        <taxon>Bacteria</taxon>
        <taxon>Pseudomonadati</taxon>
        <taxon>Pseudomonadota</taxon>
        <taxon>Gammaproteobacteria</taxon>
        <taxon>Pseudomonadales</taxon>
        <taxon>Pseudomonadaceae</taxon>
        <taxon>Pseudomonas</taxon>
    </lineage>
</organism>
<dbReference type="OrthoDB" id="8585509at2"/>
<protein>
    <submittedName>
        <fullName evidence="2">Hydrolase or metal-binding protein</fullName>
    </submittedName>
</protein>
<gene>
    <name evidence="2" type="ORF">EJA06_019650</name>
</gene>
<dbReference type="GO" id="GO:0016787">
    <property type="term" value="F:hydrolase activity"/>
    <property type="evidence" value="ECO:0007669"/>
    <property type="project" value="UniProtKB-KW"/>
</dbReference>
<name>A0A482U5Y3_9PSED</name>
<dbReference type="EMBL" id="RWYU02000009">
    <property type="protein sequence ID" value="RYJ60245.1"/>
    <property type="molecule type" value="Genomic_DNA"/>
</dbReference>
<dbReference type="Proteomes" id="UP000282800">
    <property type="component" value="Unassembled WGS sequence"/>
</dbReference>
<accession>A0A482U5Y3</accession>
<dbReference type="RefSeq" id="WP_126190455.1">
    <property type="nucleotide sequence ID" value="NZ_RWYU02000009.1"/>
</dbReference>
<evidence type="ECO:0000313" key="3">
    <source>
        <dbReference type="Proteomes" id="UP000282800"/>
    </source>
</evidence>